<feature type="transmembrane region" description="Helical" evidence="1">
    <location>
        <begin position="1277"/>
        <end position="1295"/>
    </location>
</feature>
<name>A0A7C0Y2K7_DESA2</name>
<keyword evidence="1" id="KW-0472">Membrane</keyword>
<dbReference type="Proteomes" id="UP000886289">
    <property type="component" value="Unassembled WGS sequence"/>
</dbReference>
<protein>
    <submittedName>
        <fullName evidence="2">Uncharacterized protein</fullName>
    </submittedName>
</protein>
<proteinExistence type="predicted"/>
<sequence length="1297" mass="145154">MRDILEIYKIMKKILVLILLYIGVVPALAGFSITLNSPVNGTFTNDNTPDFNFTVIGNRNSYSCELFIDGESYGTATANNNTATVITANSNVSKWSDFRFYNESIDDYNPGTLADSIKGIDSNWSSYAYDPSSGAAYNYMDIYWNVHPYISQGLLEINWNGSGDGWCCVYDKYLGYYTPWGFGSKCSDNPAVTSIGNLLTSNIDSYVQDNYFKTRIYLYAPEAPNFYESQIRFRISDSAYIWYINCSADYTLNTFNNSLSKENLTFTGNQNITRYIRLSKNANVTSAYLNIKGEGCKTPFNDSYNQSYESFDAQVEGISSVDNPSNAYDENWSTYCLMYISNGLEQLNLTEEFNVTVQGDGIKKIKFIYKMNSGTGCGGVNLYYHAKLYIYNYTSSSYDLMCDRQHDYYVGGIVIDECEFGFSPDYNSSTGTIKAKLVMEKNDDCNAGNFRIYEMNVTYIYYNISYLSNLYIDVADSGGVHEWNWTGNFTPDNGTQTVNLNATLINNYLSTCTPDSEGYCNVPILFHSDSTGILEVSNIEINYTISNSSNSRTFTIDTVSPTINWLKLIVDDLGKNNLISLIVNAFDLHIDTAKFDIITNSSWSNNQTTLDINDLLYQSGTIYVNDSATNLDTYILNYTLTNNPYYQNTSFNANLSEQRIYKNDTLYNYANNNLTYHITHYNKSASTLITGGTFTGELAGNSNINLYSEWSGDWLTQETKGNIENSSYLHNLSSQGIISYLQINNIAINFTNVNISSYCSYTTLVNISSGVHNVTLECDYPNIGDWLSETWLDEQDISKTSNLSKQYLRHRLNVSNTIDVNFTNVNWLFDNPISGETLTIYTGTVDIPANSYNDTKYAYGYGDWLYEIDSQYTANLTEAGGNAWIKRDINNTIDINFTNIQNIGREGWTCTKQTINISANQFIENATICNKTNVITKQQSNNTIYNDTVIVDSYVDAYYWVSGSNTDTINYSNVLVQTTLPDWATNTSPYIFSINLNSGGTYNLTVNITGKPAVETGYTFTKTQVGGGEKNIYTATIQVYDSAVSEKEIWYYIPKSRLLNYEGGVSKTYIVDDRTSGFSVQDTNTSVIIKIPTTFGSSSLELGAHQIRITYWTAGQLPTGGGGGAPIVTEYLKVSPEIIRLNITQPGNYTVKLNITWSGPTATAKFDYSDELIPYIVSPKKYANIELKGNVTTINITFCINETELAQQITALIKKISGKISIKVTHMGAVYLRYIPVDISIYKGVPPPPVTPVCGNGICEPGENWLNCPEDCGGERIIKGLIFLVVAIILIVIVTRI</sequence>
<gene>
    <name evidence="2" type="ORF">ENG63_05340</name>
</gene>
<dbReference type="EMBL" id="DRBS01000206">
    <property type="protein sequence ID" value="HDD44267.1"/>
    <property type="molecule type" value="Genomic_DNA"/>
</dbReference>
<reference evidence="2" key="1">
    <citation type="journal article" date="2020" name="mSystems">
        <title>Genome- and Community-Level Interaction Insights into Carbon Utilization and Element Cycling Functions of Hydrothermarchaeota in Hydrothermal Sediment.</title>
        <authorList>
            <person name="Zhou Z."/>
            <person name="Liu Y."/>
            <person name="Xu W."/>
            <person name="Pan J."/>
            <person name="Luo Z.H."/>
            <person name="Li M."/>
        </authorList>
    </citation>
    <scope>NUCLEOTIDE SEQUENCE [LARGE SCALE GENOMIC DNA]</scope>
    <source>
        <strain evidence="2">HyVt-233</strain>
    </source>
</reference>
<keyword evidence="1" id="KW-1133">Transmembrane helix</keyword>
<evidence type="ECO:0000313" key="2">
    <source>
        <dbReference type="EMBL" id="HDD44267.1"/>
    </source>
</evidence>
<evidence type="ECO:0000256" key="1">
    <source>
        <dbReference type="SAM" id="Phobius"/>
    </source>
</evidence>
<organism evidence="2">
    <name type="scientific">Desulfofervidus auxilii</name>
    <dbReference type="NCBI Taxonomy" id="1621989"/>
    <lineage>
        <taxon>Bacteria</taxon>
        <taxon>Pseudomonadati</taxon>
        <taxon>Thermodesulfobacteriota</taxon>
        <taxon>Candidatus Desulfofervidia</taxon>
        <taxon>Candidatus Desulfofervidales</taxon>
        <taxon>Candidatus Desulfofervidaceae</taxon>
        <taxon>Candidatus Desulfofervidus</taxon>
    </lineage>
</organism>
<comment type="caution">
    <text evidence="2">The sequence shown here is derived from an EMBL/GenBank/DDBJ whole genome shotgun (WGS) entry which is preliminary data.</text>
</comment>
<keyword evidence="1" id="KW-0812">Transmembrane</keyword>
<accession>A0A7C0Y2K7</accession>